<name>A0A3S1CHC7_9CYAN</name>
<proteinExistence type="predicted"/>
<sequence length="167" mass="18282">MVTAASEVGFVGGAVTSSQMFLEHVKNNPSINRRISAMIQTLKKHLNTIILVGVLGNFSIFSYGMTQQISANVSSQTAISSRQRALVNIAKHVKSDTCWQNKANYPLKINDVIAVEGTETGKIPTSCVYVPKTKQFLNVVYSNGEVTVTRIFSIKEVQNQLSMKGDN</sequence>
<dbReference type="RefSeq" id="WP_127083915.1">
    <property type="nucleotide sequence ID" value="NZ_RSCL01000015.1"/>
</dbReference>
<accession>A0A3S1CHC7</accession>
<organism evidence="1 2">
    <name type="scientific">Dulcicalothrix desertica PCC 7102</name>
    <dbReference type="NCBI Taxonomy" id="232991"/>
    <lineage>
        <taxon>Bacteria</taxon>
        <taxon>Bacillati</taxon>
        <taxon>Cyanobacteriota</taxon>
        <taxon>Cyanophyceae</taxon>
        <taxon>Nostocales</taxon>
        <taxon>Calotrichaceae</taxon>
        <taxon>Dulcicalothrix</taxon>
    </lineage>
</organism>
<comment type="caution">
    <text evidence="1">The sequence shown here is derived from an EMBL/GenBank/DDBJ whole genome shotgun (WGS) entry which is preliminary data.</text>
</comment>
<dbReference type="OrthoDB" id="9854085at2"/>
<keyword evidence="2" id="KW-1185">Reference proteome</keyword>
<protein>
    <submittedName>
        <fullName evidence="1">Uncharacterized protein</fullName>
    </submittedName>
</protein>
<evidence type="ECO:0000313" key="1">
    <source>
        <dbReference type="EMBL" id="RUT02727.1"/>
    </source>
</evidence>
<dbReference type="Proteomes" id="UP000271624">
    <property type="component" value="Unassembled WGS sequence"/>
</dbReference>
<reference evidence="1" key="1">
    <citation type="submission" date="2018-12" db="EMBL/GenBank/DDBJ databases">
        <authorList>
            <person name="Will S."/>
            <person name="Neumann-Schaal M."/>
            <person name="Henke P."/>
        </authorList>
    </citation>
    <scope>NUCLEOTIDE SEQUENCE</scope>
    <source>
        <strain evidence="1">PCC 7102</strain>
    </source>
</reference>
<dbReference type="AlphaFoldDB" id="A0A3S1CHC7"/>
<reference evidence="1" key="2">
    <citation type="journal article" date="2019" name="Genome Biol. Evol.">
        <title>Day and night: Metabolic profiles and evolutionary relationships of six axenic non-marine cyanobacteria.</title>
        <authorList>
            <person name="Will S.E."/>
            <person name="Henke P."/>
            <person name="Boedeker C."/>
            <person name="Huang S."/>
            <person name="Brinkmann H."/>
            <person name="Rohde M."/>
            <person name="Jarek M."/>
            <person name="Friedl T."/>
            <person name="Seufert S."/>
            <person name="Schumacher M."/>
            <person name="Overmann J."/>
            <person name="Neumann-Schaal M."/>
            <person name="Petersen J."/>
        </authorList>
    </citation>
    <scope>NUCLEOTIDE SEQUENCE [LARGE SCALE GENOMIC DNA]</scope>
    <source>
        <strain evidence="1">PCC 7102</strain>
    </source>
</reference>
<gene>
    <name evidence="1" type="ORF">DSM106972_056470</name>
</gene>
<evidence type="ECO:0000313" key="2">
    <source>
        <dbReference type="Proteomes" id="UP000271624"/>
    </source>
</evidence>
<dbReference type="EMBL" id="RSCL01000015">
    <property type="protein sequence ID" value="RUT02727.1"/>
    <property type="molecule type" value="Genomic_DNA"/>
</dbReference>